<keyword evidence="2 3" id="KW-0040">ANK repeat</keyword>
<dbReference type="Gene3D" id="1.25.40.20">
    <property type="entry name" value="Ankyrin repeat-containing domain"/>
    <property type="match status" value="1"/>
</dbReference>
<dbReference type="InterPro" id="IPR002110">
    <property type="entry name" value="Ankyrin_rpt"/>
</dbReference>
<dbReference type="SUPFAM" id="SSF48403">
    <property type="entry name" value="Ankyrin repeat"/>
    <property type="match status" value="1"/>
</dbReference>
<reference evidence="5" key="1">
    <citation type="thesis" date="2021" institute="BYU ScholarsArchive" country="Provo, UT, USA">
        <title>Applications of and Algorithms for Genome Assembly and Genomic Analyses with an Emphasis on Marine Teleosts.</title>
        <authorList>
            <person name="Pickett B.D."/>
        </authorList>
    </citation>
    <scope>NUCLEOTIDE SEQUENCE</scope>
    <source>
        <strain evidence="5">HI-2016</strain>
    </source>
</reference>
<dbReference type="Proteomes" id="UP000824540">
    <property type="component" value="Unassembled WGS sequence"/>
</dbReference>
<dbReference type="SMART" id="SM00248">
    <property type="entry name" value="ANK"/>
    <property type="match status" value="3"/>
</dbReference>
<keyword evidence="1" id="KW-0677">Repeat</keyword>
<dbReference type="AlphaFoldDB" id="A0A8T2PTH3"/>
<dbReference type="Pfam" id="PF12796">
    <property type="entry name" value="Ank_2"/>
    <property type="match status" value="1"/>
</dbReference>
<name>A0A8T2PTH3_9TELE</name>
<feature type="repeat" description="ANK" evidence="3">
    <location>
        <begin position="123"/>
        <end position="146"/>
    </location>
</feature>
<evidence type="ECO:0000256" key="4">
    <source>
        <dbReference type="SAM" id="MobiDB-lite"/>
    </source>
</evidence>
<evidence type="ECO:0008006" key="7">
    <source>
        <dbReference type="Google" id="ProtNLM"/>
    </source>
</evidence>
<sequence length="322" mass="34769">MLYTSMASDGQHCACCNHSPAAPSTHQTLDEMDFDRDLERVKSFLQKGTNPNVKDQAGYTALHYASRSGSVSVCMLLLDRGACASPQTRGGATPLHRSAYCGHLGVVRLLLDRGADPMLCDDDGSSPLHKAAEQGHEEVCELLLQRCPALRTLVDKRSRAPYQLVRASDLLQEMLTPPSLRQGEEESGTSQRCVPPSQAKSNAPFGLRVTLELLRGSSDRLPSVPGLAAYPYLQSLCHVHSTPTLSIGSRFSDVPSPPASASTSTHTPSLSRFPLCSRQTDQLLETGCPNNSRACRSSTSLPANSTELTASPRSAYWQSVPY</sequence>
<dbReference type="Pfam" id="PF00023">
    <property type="entry name" value="Ank"/>
    <property type="match status" value="1"/>
</dbReference>
<protein>
    <recommendedName>
        <fullName evidence="7">Ankyrin repeat domain-containing protein 39</fullName>
    </recommendedName>
</protein>
<dbReference type="OrthoDB" id="539213at2759"/>
<dbReference type="PROSITE" id="PS50088">
    <property type="entry name" value="ANK_REPEAT"/>
    <property type="match status" value="3"/>
</dbReference>
<feature type="repeat" description="ANK" evidence="3">
    <location>
        <begin position="57"/>
        <end position="89"/>
    </location>
</feature>
<dbReference type="PANTHER" id="PTHR24171">
    <property type="entry name" value="ANKYRIN REPEAT DOMAIN-CONTAINING PROTEIN 39-RELATED"/>
    <property type="match status" value="1"/>
</dbReference>
<gene>
    <name evidence="5" type="ORF">JZ751_001465</name>
</gene>
<organism evidence="5 6">
    <name type="scientific">Albula glossodonta</name>
    <name type="common">roundjaw bonefish</name>
    <dbReference type="NCBI Taxonomy" id="121402"/>
    <lineage>
        <taxon>Eukaryota</taxon>
        <taxon>Metazoa</taxon>
        <taxon>Chordata</taxon>
        <taxon>Craniata</taxon>
        <taxon>Vertebrata</taxon>
        <taxon>Euteleostomi</taxon>
        <taxon>Actinopterygii</taxon>
        <taxon>Neopterygii</taxon>
        <taxon>Teleostei</taxon>
        <taxon>Albuliformes</taxon>
        <taxon>Albulidae</taxon>
        <taxon>Albula</taxon>
    </lineage>
</organism>
<feature type="region of interest" description="Disordered" evidence="4">
    <location>
        <begin position="253"/>
        <end position="273"/>
    </location>
</feature>
<feature type="compositionally biased region" description="Low complexity" evidence="4">
    <location>
        <begin position="259"/>
        <end position="271"/>
    </location>
</feature>
<dbReference type="EMBL" id="JAFBMS010000002">
    <property type="protein sequence ID" value="KAG9354752.1"/>
    <property type="molecule type" value="Genomic_DNA"/>
</dbReference>
<evidence type="ECO:0000256" key="3">
    <source>
        <dbReference type="PROSITE-ProRule" id="PRU00023"/>
    </source>
</evidence>
<evidence type="ECO:0000313" key="6">
    <source>
        <dbReference type="Proteomes" id="UP000824540"/>
    </source>
</evidence>
<feature type="region of interest" description="Disordered" evidence="4">
    <location>
        <begin position="180"/>
        <end position="200"/>
    </location>
</feature>
<accession>A0A8T2PTH3</accession>
<feature type="repeat" description="ANK" evidence="3">
    <location>
        <begin position="90"/>
        <end position="122"/>
    </location>
</feature>
<evidence type="ECO:0000313" key="5">
    <source>
        <dbReference type="EMBL" id="KAG9354752.1"/>
    </source>
</evidence>
<keyword evidence="6" id="KW-1185">Reference proteome</keyword>
<dbReference type="PROSITE" id="PS50297">
    <property type="entry name" value="ANK_REP_REGION"/>
    <property type="match status" value="3"/>
</dbReference>
<dbReference type="PRINTS" id="PR01415">
    <property type="entry name" value="ANKYRIN"/>
</dbReference>
<dbReference type="InterPro" id="IPR036770">
    <property type="entry name" value="Ankyrin_rpt-contain_sf"/>
</dbReference>
<comment type="caution">
    <text evidence="5">The sequence shown here is derived from an EMBL/GenBank/DDBJ whole genome shotgun (WGS) entry which is preliminary data.</text>
</comment>
<evidence type="ECO:0000256" key="2">
    <source>
        <dbReference type="ARBA" id="ARBA00023043"/>
    </source>
</evidence>
<proteinExistence type="predicted"/>
<evidence type="ECO:0000256" key="1">
    <source>
        <dbReference type="ARBA" id="ARBA00022737"/>
    </source>
</evidence>
<dbReference type="PANTHER" id="PTHR24171:SF9">
    <property type="entry name" value="ANKYRIN REPEAT DOMAIN-CONTAINING PROTEIN 39"/>
    <property type="match status" value="1"/>
</dbReference>